<evidence type="ECO:0000313" key="3">
    <source>
        <dbReference type="Proteomes" id="UP000023435"/>
    </source>
</evidence>
<feature type="transmembrane region" description="Helical" evidence="1">
    <location>
        <begin position="36"/>
        <end position="57"/>
    </location>
</feature>
<proteinExistence type="predicted"/>
<sequence>MIASNWAFARSRARQGKPDDYTGSLADWTHLSGRDVAVLALAMVVGFGLFVSAFVVFRVGG</sequence>
<comment type="caution">
    <text evidence="2">The sequence shown here is derived from an EMBL/GenBank/DDBJ whole genome shotgun (WGS) entry which is preliminary data.</text>
</comment>
<protein>
    <submittedName>
        <fullName evidence="2">Uncharacterized protein</fullName>
    </submittedName>
</protein>
<organism evidence="2 3">
    <name type="scientific">Lysobacter capsici AZ78</name>
    <dbReference type="NCBI Taxonomy" id="1444315"/>
    <lineage>
        <taxon>Bacteria</taxon>
        <taxon>Pseudomonadati</taxon>
        <taxon>Pseudomonadota</taxon>
        <taxon>Gammaproteobacteria</taxon>
        <taxon>Lysobacterales</taxon>
        <taxon>Lysobacteraceae</taxon>
        <taxon>Lysobacter</taxon>
    </lineage>
</organism>
<name>A0A108UBV7_9GAMM</name>
<keyword evidence="3" id="KW-1185">Reference proteome</keyword>
<keyword evidence="1" id="KW-0812">Transmembrane</keyword>
<reference evidence="2 3" key="1">
    <citation type="journal article" date="2014" name="Genome Announc.">
        <title>Draft Genome Sequence of Lysobacter capsici AZ78, a Bacterium Antagonistic to Plant-Pathogenic Oomycetes.</title>
        <authorList>
            <person name="Puopolo G."/>
            <person name="Sonego P."/>
            <person name="Engelen K."/>
            <person name="Pertot I."/>
        </authorList>
    </citation>
    <scope>NUCLEOTIDE SEQUENCE [LARGE SCALE GENOMIC DNA]</scope>
    <source>
        <strain evidence="2 3">AZ78</strain>
    </source>
</reference>
<dbReference type="Proteomes" id="UP000023435">
    <property type="component" value="Unassembled WGS sequence"/>
</dbReference>
<accession>A0A108UBV7</accession>
<evidence type="ECO:0000313" key="2">
    <source>
        <dbReference type="EMBL" id="KWS06314.1"/>
    </source>
</evidence>
<dbReference type="AlphaFoldDB" id="A0A108UBV7"/>
<dbReference type="EMBL" id="JAJA02000001">
    <property type="protein sequence ID" value="KWS06314.1"/>
    <property type="molecule type" value="Genomic_DNA"/>
</dbReference>
<evidence type="ECO:0000256" key="1">
    <source>
        <dbReference type="SAM" id="Phobius"/>
    </source>
</evidence>
<gene>
    <name evidence="2" type="ORF">AZ78_3869</name>
</gene>
<keyword evidence="1" id="KW-1133">Transmembrane helix</keyword>
<keyword evidence="1" id="KW-0472">Membrane</keyword>